<dbReference type="Proteomes" id="UP000823904">
    <property type="component" value="Unassembled WGS sequence"/>
</dbReference>
<dbReference type="InterPro" id="IPR003711">
    <property type="entry name" value="CarD-like/TRCF_RID"/>
</dbReference>
<dbReference type="Gene3D" id="2.40.10.170">
    <property type="match status" value="1"/>
</dbReference>
<dbReference type="InterPro" id="IPR042215">
    <property type="entry name" value="CarD-like_C"/>
</dbReference>
<dbReference type="AlphaFoldDB" id="A0A9D2PJP4"/>
<reference evidence="2" key="1">
    <citation type="journal article" date="2021" name="PeerJ">
        <title>Extensive microbial diversity within the chicken gut microbiome revealed by metagenomics and culture.</title>
        <authorList>
            <person name="Gilroy R."/>
            <person name="Ravi A."/>
            <person name="Getino M."/>
            <person name="Pursley I."/>
            <person name="Horton D.L."/>
            <person name="Alikhan N.F."/>
            <person name="Baker D."/>
            <person name="Gharbi K."/>
            <person name="Hall N."/>
            <person name="Watson M."/>
            <person name="Adriaenssens E.M."/>
            <person name="Foster-Nyarko E."/>
            <person name="Jarju S."/>
            <person name="Secka A."/>
            <person name="Antonio M."/>
            <person name="Oren A."/>
            <person name="Chaudhuri R.R."/>
            <person name="La Ragione R."/>
            <person name="Hildebrand F."/>
            <person name="Pallen M.J."/>
        </authorList>
    </citation>
    <scope>NUCLEOTIDE SEQUENCE</scope>
    <source>
        <strain evidence="2">ChiSjej3B21-8574</strain>
    </source>
</reference>
<proteinExistence type="predicted"/>
<accession>A0A9D2PJP4</accession>
<comment type="caution">
    <text evidence="2">The sequence shown here is derived from an EMBL/GenBank/DDBJ whole genome shotgun (WGS) entry which is preliminary data.</text>
</comment>
<dbReference type="InterPro" id="IPR036101">
    <property type="entry name" value="CarD-like/TRCF_RID_sf"/>
</dbReference>
<protein>
    <submittedName>
        <fullName evidence="2">CarD family transcriptional regulator</fullName>
    </submittedName>
</protein>
<evidence type="ECO:0000313" key="3">
    <source>
        <dbReference type="Proteomes" id="UP000823904"/>
    </source>
</evidence>
<organism evidence="2 3">
    <name type="scientific">Candidatus Anaerostipes avistercoris</name>
    <dbReference type="NCBI Taxonomy" id="2838462"/>
    <lineage>
        <taxon>Bacteria</taxon>
        <taxon>Bacillati</taxon>
        <taxon>Bacillota</taxon>
        <taxon>Clostridia</taxon>
        <taxon>Lachnospirales</taxon>
        <taxon>Lachnospiraceae</taxon>
        <taxon>Anaerostipes</taxon>
    </lineage>
</organism>
<dbReference type="SUPFAM" id="SSF141259">
    <property type="entry name" value="CarD-like"/>
    <property type="match status" value="1"/>
</dbReference>
<sequence length="173" mass="20040">MFKKGDYIVYGSTGICEVVDVTTMHMDGIPNDKLYYILHPYNKKGSEIFTPVDNKRTVMRNIIPPLKAKELLEKIEDVEEFQIPMQKFREDSYKKCLRGCDCREIMGLIKMLHHKKVNRISQGKNFPTTDERYLRIAEDNLIRELAFSLGTPEEKISRYICEKISAPAAVPAH</sequence>
<evidence type="ECO:0000313" key="2">
    <source>
        <dbReference type="EMBL" id="HJC51514.1"/>
    </source>
</evidence>
<feature type="domain" description="CarD-like/TRCF RNAP-interacting" evidence="1">
    <location>
        <begin position="1"/>
        <end position="113"/>
    </location>
</feature>
<gene>
    <name evidence="2" type="ORF">H9754_13250</name>
</gene>
<dbReference type="SMART" id="SM01058">
    <property type="entry name" value="CarD_TRCF"/>
    <property type="match status" value="1"/>
</dbReference>
<dbReference type="Gene3D" id="1.20.58.1290">
    <property type="entry name" value="CarD-like, C-terminal domain"/>
    <property type="match status" value="1"/>
</dbReference>
<reference evidence="2" key="2">
    <citation type="submission" date="2021-04" db="EMBL/GenBank/DDBJ databases">
        <authorList>
            <person name="Gilroy R."/>
        </authorList>
    </citation>
    <scope>NUCLEOTIDE SEQUENCE</scope>
    <source>
        <strain evidence="2">ChiSjej3B21-8574</strain>
    </source>
</reference>
<evidence type="ECO:0000259" key="1">
    <source>
        <dbReference type="SMART" id="SM01058"/>
    </source>
</evidence>
<dbReference type="Pfam" id="PF02559">
    <property type="entry name" value="CarD_TRCF_RID"/>
    <property type="match status" value="1"/>
</dbReference>
<dbReference type="EMBL" id="DWWD01000048">
    <property type="protein sequence ID" value="HJC51514.1"/>
    <property type="molecule type" value="Genomic_DNA"/>
</dbReference>
<name>A0A9D2PJP4_9FIRM</name>